<evidence type="ECO:0000256" key="5">
    <source>
        <dbReference type="ARBA" id="ARBA00022691"/>
    </source>
</evidence>
<dbReference type="GO" id="GO:0009307">
    <property type="term" value="P:DNA restriction-modification system"/>
    <property type="evidence" value="ECO:0007669"/>
    <property type="project" value="InterPro"/>
</dbReference>
<sequence>MVNQQPVTPVTPAAGYIGGKRILSKTVIARINATDHDGYAEPFVGMGGVFLRRDRQPKTEVINDISGDVANFFRILQRHFPQFMDTLRFQISGRREFERLMKTDPTTLTDLERSARFLYLQRLAFGGKVAGRNFGVSKTTSARFNLTKLASTLEDIHERLAGVVIECLPWQEFIRRYDRPGMLFYLDPPYWGNETDYGTGVFGRGDFEAMADVLEGLQGTFILSLNAVQGVFETFSRFDIEEVDCTYSISEGNGKGVKEVIITPAKPLRMAAEILVGGI</sequence>
<dbReference type="GO" id="GO:0009007">
    <property type="term" value="F:site-specific DNA-methyltransferase (adenine-specific) activity"/>
    <property type="evidence" value="ECO:0007669"/>
    <property type="project" value="UniProtKB-EC"/>
</dbReference>
<dbReference type="InterPro" id="IPR029063">
    <property type="entry name" value="SAM-dependent_MTases_sf"/>
</dbReference>
<dbReference type="GO" id="GO:0032259">
    <property type="term" value="P:methylation"/>
    <property type="evidence" value="ECO:0007669"/>
    <property type="project" value="UniProtKB-KW"/>
</dbReference>
<dbReference type="EC" id="2.1.1.72" evidence="2"/>
<dbReference type="GO" id="GO:0043565">
    <property type="term" value="F:sequence-specific DNA binding"/>
    <property type="evidence" value="ECO:0007669"/>
    <property type="project" value="TreeGrafter"/>
</dbReference>
<dbReference type="PRINTS" id="PR00505">
    <property type="entry name" value="D12N6MTFRASE"/>
</dbReference>
<evidence type="ECO:0000256" key="4">
    <source>
        <dbReference type="ARBA" id="ARBA00022679"/>
    </source>
</evidence>
<keyword evidence="4" id="KW-0808">Transferase</keyword>
<reference evidence="7 8" key="1">
    <citation type="submission" date="2019-03" db="EMBL/GenBank/DDBJ databases">
        <title>Freshwater and sediment microbial communities from various areas in North America, analyzing microbe dynamics in response to fracking.</title>
        <authorList>
            <person name="Lamendella R."/>
        </authorList>
    </citation>
    <scope>NUCLEOTIDE SEQUENCE [LARGE SCALE GENOMIC DNA]</scope>
    <source>
        <strain evidence="7 8">175.2</strain>
    </source>
</reference>
<evidence type="ECO:0000313" key="8">
    <source>
        <dbReference type="Proteomes" id="UP000295097"/>
    </source>
</evidence>
<dbReference type="PIRSF" id="PIRSF000398">
    <property type="entry name" value="M_m6A_EcoRV"/>
    <property type="match status" value="1"/>
</dbReference>
<comment type="caution">
    <text evidence="7">The sequence shown here is derived from an EMBL/GenBank/DDBJ whole genome shotgun (WGS) entry which is preliminary data.</text>
</comment>
<dbReference type="OrthoDB" id="9805629at2"/>
<organism evidence="7 8">
    <name type="scientific">Martelella mediterranea</name>
    <dbReference type="NCBI Taxonomy" id="293089"/>
    <lineage>
        <taxon>Bacteria</taxon>
        <taxon>Pseudomonadati</taxon>
        <taxon>Pseudomonadota</taxon>
        <taxon>Alphaproteobacteria</taxon>
        <taxon>Hyphomicrobiales</taxon>
        <taxon>Aurantimonadaceae</taxon>
        <taxon>Martelella</taxon>
    </lineage>
</organism>
<name>A0A4R3NKH8_9HYPH</name>
<evidence type="ECO:0000256" key="1">
    <source>
        <dbReference type="ARBA" id="ARBA00006594"/>
    </source>
</evidence>
<dbReference type="InterPro" id="IPR012327">
    <property type="entry name" value="MeTrfase_D12"/>
</dbReference>
<dbReference type="GO" id="GO:1904047">
    <property type="term" value="F:S-adenosyl-L-methionine binding"/>
    <property type="evidence" value="ECO:0007669"/>
    <property type="project" value="TreeGrafter"/>
</dbReference>
<dbReference type="Gene3D" id="1.10.1020.10">
    <property type="entry name" value="Adenine-specific Methyltransferase, Domain 2"/>
    <property type="match status" value="1"/>
</dbReference>
<dbReference type="AlphaFoldDB" id="A0A4R3NKH8"/>
<dbReference type="PANTHER" id="PTHR30481">
    <property type="entry name" value="DNA ADENINE METHYLASE"/>
    <property type="match status" value="1"/>
</dbReference>
<gene>
    <name evidence="7" type="ORF">EDC90_102617</name>
</gene>
<proteinExistence type="inferred from homology"/>
<dbReference type="PANTHER" id="PTHR30481:SF4">
    <property type="entry name" value="SITE-SPECIFIC DNA-METHYLTRANSFERASE (ADENINE-SPECIFIC)"/>
    <property type="match status" value="1"/>
</dbReference>
<evidence type="ECO:0000256" key="2">
    <source>
        <dbReference type="ARBA" id="ARBA00011900"/>
    </source>
</evidence>
<keyword evidence="5" id="KW-0949">S-adenosyl-L-methionine</keyword>
<comment type="catalytic activity">
    <reaction evidence="6">
        <text>a 2'-deoxyadenosine in DNA + S-adenosyl-L-methionine = an N(6)-methyl-2'-deoxyadenosine in DNA + S-adenosyl-L-homocysteine + H(+)</text>
        <dbReference type="Rhea" id="RHEA:15197"/>
        <dbReference type="Rhea" id="RHEA-COMP:12418"/>
        <dbReference type="Rhea" id="RHEA-COMP:12419"/>
        <dbReference type="ChEBI" id="CHEBI:15378"/>
        <dbReference type="ChEBI" id="CHEBI:57856"/>
        <dbReference type="ChEBI" id="CHEBI:59789"/>
        <dbReference type="ChEBI" id="CHEBI:90615"/>
        <dbReference type="ChEBI" id="CHEBI:90616"/>
        <dbReference type="EC" id="2.1.1.72"/>
    </reaction>
</comment>
<accession>A0A4R3NKH8</accession>
<dbReference type="SUPFAM" id="SSF53335">
    <property type="entry name" value="S-adenosyl-L-methionine-dependent methyltransferases"/>
    <property type="match status" value="1"/>
</dbReference>
<evidence type="ECO:0000256" key="6">
    <source>
        <dbReference type="ARBA" id="ARBA00047942"/>
    </source>
</evidence>
<dbReference type="Proteomes" id="UP000295097">
    <property type="component" value="Unassembled WGS sequence"/>
</dbReference>
<dbReference type="EMBL" id="SMAR01000026">
    <property type="protein sequence ID" value="TCT35362.1"/>
    <property type="molecule type" value="Genomic_DNA"/>
</dbReference>
<dbReference type="InterPro" id="IPR012263">
    <property type="entry name" value="M_m6A_EcoRV"/>
</dbReference>
<keyword evidence="8" id="KW-1185">Reference proteome</keyword>
<keyword evidence="3 7" id="KW-0489">Methyltransferase</keyword>
<protein>
    <recommendedName>
        <fullName evidence="2">site-specific DNA-methyltransferase (adenine-specific)</fullName>
        <ecNumber evidence="2">2.1.1.72</ecNumber>
    </recommendedName>
</protein>
<dbReference type="GO" id="GO:0006298">
    <property type="term" value="P:mismatch repair"/>
    <property type="evidence" value="ECO:0007669"/>
    <property type="project" value="TreeGrafter"/>
</dbReference>
<comment type="similarity">
    <text evidence="1">Belongs to the N(4)/N(6)-methyltransferase family.</text>
</comment>
<dbReference type="Pfam" id="PF02086">
    <property type="entry name" value="MethyltransfD12"/>
    <property type="match status" value="1"/>
</dbReference>
<dbReference type="Gene3D" id="3.40.50.150">
    <property type="entry name" value="Vaccinia Virus protein VP39"/>
    <property type="match status" value="1"/>
</dbReference>
<dbReference type="InterPro" id="IPR023095">
    <property type="entry name" value="Ade_MeTrfase_dom_2"/>
</dbReference>
<evidence type="ECO:0000313" key="7">
    <source>
        <dbReference type="EMBL" id="TCT35362.1"/>
    </source>
</evidence>
<evidence type="ECO:0000256" key="3">
    <source>
        <dbReference type="ARBA" id="ARBA00022603"/>
    </source>
</evidence>
<dbReference type="RefSeq" id="WP_132313011.1">
    <property type="nucleotide sequence ID" value="NZ_SMAR01000026.1"/>
</dbReference>